<name>A0A2U8HDE7_9RHOB</name>
<sequence length="60" mass="6290">MVLWVLGALLLGATVWAAMYAGYTLSGWEQGAVSKRQARFAVVGAALLTMAMLALIMGGM</sequence>
<dbReference type="RefSeq" id="WP_108964933.1">
    <property type="nucleotide sequence ID" value="NZ_CP022189.1"/>
</dbReference>
<keyword evidence="1" id="KW-1133">Transmembrane helix</keyword>
<gene>
    <name evidence="2" type="ORF">CEW88_04835</name>
</gene>
<dbReference type="EMBL" id="CP022189">
    <property type="protein sequence ID" value="AWI83046.1"/>
    <property type="molecule type" value="Genomic_DNA"/>
</dbReference>
<dbReference type="AlphaFoldDB" id="A0A2U8HDE7"/>
<dbReference type="Proteomes" id="UP000244915">
    <property type="component" value="Chromosome 1"/>
</dbReference>
<accession>A0A2U8HDE7</accession>
<protein>
    <submittedName>
        <fullName evidence="2">Uncharacterized protein</fullName>
    </submittedName>
</protein>
<evidence type="ECO:0000313" key="2">
    <source>
        <dbReference type="EMBL" id="AWI83046.1"/>
    </source>
</evidence>
<keyword evidence="1" id="KW-0472">Membrane</keyword>
<evidence type="ECO:0000313" key="3">
    <source>
        <dbReference type="Proteomes" id="UP000244915"/>
    </source>
</evidence>
<dbReference type="KEGG" id="ypac:CEW88_04835"/>
<keyword evidence="1" id="KW-0812">Transmembrane</keyword>
<evidence type="ECO:0000256" key="1">
    <source>
        <dbReference type="SAM" id="Phobius"/>
    </source>
</evidence>
<feature type="transmembrane region" description="Helical" evidence="1">
    <location>
        <begin position="41"/>
        <end position="59"/>
    </location>
</feature>
<reference evidence="2 3" key="1">
    <citation type="submission" date="2017-06" db="EMBL/GenBank/DDBJ databases">
        <title>Yangia sp. YSBP01 complete genome sequence.</title>
        <authorList>
            <person name="Woo J.-H."/>
            <person name="Kim H.-S."/>
        </authorList>
    </citation>
    <scope>NUCLEOTIDE SEQUENCE [LARGE SCALE GENOMIC DNA]</scope>
    <source>
        <strain evidence="2 3">YSBP01</strain>
    </source>
</reference>
<organism evidence="2 3">
    <name type="scientific">Alloyangia pacifica</name>
    <dbReference type="NCBI Taxonomy" id="311180"/>
    <lineage>
        <taxon>Bacteria</taxon>
        <taxon>Pseudomonadati</taxon>
        <taxon>Pseudomonadota</taxon>
        <taxon>Alphaproteobacteria</taxon>
        <taxon>Rhodobacterales</taxon>
        <taxon>Roseobacteraceae</taxon>
        <taxon>Alloyangia</taxon>
    </lineage>
</organism>
<proteinExistence type="predicted"/>